<reference evidence="1 2" key="1">
    <citation type="submission" date="2021-06" db="EMBL/GenBank/DDBJ databases">
        <title>Caerostris darwini draft genome.</title>
        <authorList>
            <person name="Kono N."/>
            <person name="Arakawa K."/>
        </authorList>
    </citation>
    <scope>NUCLEOTIDE SEQUENCE [LARGE SCALE GENOMIC DNA]</scope>
</reference>
<name>A0AAV4RE23_9ARAC</name>
<organism evidence="1 2">
    <name type="scientific">Caerostris darwini</name>
    <dbReference type="NCBI Taxonomy" id="1538125"/>
    <lineage>
        <taxon>Eukaryota</taxon>
        <taxon>Metazoa</taxon>
        <taxon>Ecdysozoa</taxon>
        <taxon>Arthropoda</taxon>
        <taxon>Chelicerata</taxon>
        <taxon>Arachnida</taxon>
        <taxon>Araneae</taxon>
        <taxon>Araneomorphae</taxon>
        <taxon>Entelegynae</taxon>
        <taxon>Araneoidea</taxon>
        <taxon>Araneidae</taxon>
        <taxon>Caerostris</taxon>
    </lineage>
</organism>
<sequence length="106" mass="12070">MNRVTAGNIVEFPNTPRREAFFFPLRCSAAADLSQVGLNRVHQIRSERMQMSVRAEECANHGCGVPPPFPIAQQISMQIRRRASSQRAARRARVRIHLEKNKLNCD</sequence>
<proteinExistence type="predicted"/>
<dbReference type="EMBL" id="BPLQ01006056">
    <property type="protein sequence ID" value="GIY19597.1"/>
    <property type="molecule type" value="Genomic_DNA"/>
</dbReference>
<dbReference type="AlphaFoldDB" id="A0AAV4RE23"/>
<dbReference type="Proteomes" id="UP001054837">
    <property type="component" value="Unassembled WGS sequence"/>
</dbReference>
<accession>A0AAV4RE23</accession>
<gene>
    <name evidence="1" type="ORF">CDAR_274071</name>
</gene>
<keyword evidence="2" id="KW-1185">Reference proteome</keyword>
<evidence type="ECO:0000313" key="1">
    <source>
        <dbReference type="EMBL" id="GIY19597.1"/>
    </source>
</evidence>
<comment type="caution">
    <text evidence="1">The sequence shown here is derived from an EMBL/GenBank/DDBJ whole genome shotgun (WGS) entry which is preliminary data.</text>
</comment>
<evidence type="ECO:0000313" key="2">
    <source>
        <dbReference type="Proteomes" id="UP001054837"/>
    </source>
</evidence>
<protein>
    <submittedName>
        <fullName evidence="1">Uncharacterized protein</fullName>
    </submittedName>
</protein>